<sequence length="99" mass="11198">MKKLLEMWTDATEFLCNGGRSILHVAAMRRKEETVGCILEEKALDELVNKMDNDGNTPLHLVALNCNHVVVATLLYHKQSKLDIVNNQGLTAYDIYILK</sequence>
<dbReference type="AlphaFoldDB" id="A0AA39SQE7"/>
<dbReference type="GO" id="GO:0005886">
    <property type="term" value="C:plasma membrane"/>
    <property type="evidence" value="ECO:0007669"/>
    <property type="project" value="TreeGrafter"/>
</dbReference>
<dbReference type="PANTHER" id="PTHR24186">
    <property type="entry name" value="PROTEIN PHOSPHATASE 1 REGULATORY SUBUNIT"/>
    <property type="match status" value="1"/>
</dbReference>
<dbReference type="Pfam" id="PF12796">
    <property type="entry name" value="Ank_2"/>
    <property type="match status" value="1"/>
</dbReference>
<keyword evidence="1" id="KW-0677">Repeat</keyword>
<organism evidence="4 5">
    <name type="scientific">Acer saccharum</name>
    <name type="common">Sugar maple</name>
    <dbReference type="NCBI Taxonomy" id="4024"/>
    <lineage>
        <taxon>Eukaryota</taxon>
        <taxon>Viridiplantae</taxon>
        <taxon>Streptophyta</taxon>
        <taxon>Embryophyta</taxon>
        <taxon>Tracheophyta</taxon>
        <taxon>Spermatophyta</taxon>
        <taxon>Magnoliopsida</taxon>
        <taxon>eudicotyledons</taxon>
        <taxon>Gunneridae</taxon>
        <taxon>Pentapetalae</taxon>
        <taxon>rosids</taxon>
        <taxon>malvids</taxon>
        <taxon>Sapindales</taxon>
        <taxon>Sapindaceae</taxon>
        <taxon>Hippocastanoideae</taxon>
        <taxon>Acereae</taxon>
        <taxon>Acer</taxon>
    </lineage>
</organism>
<evidence type="ECO:0000256" key="3">
    <source>
        <dbReference type="PROSITE-ProRule" id="PRU00023"/>
    </source>
</evidence>
<comment type="caution">
    <text evidence="4">The sequence shown here is derived from an EMBL/GenBank/DDBJ whole genome shotgun (WGS) entry which is preliminary data.</text>
</comment>
<dbReference type="InterPro" id="IPR036770">
    <property type="entry name" value="Ankyrin_rpt-contain_sf"/>
</dbReference>
<dbReference type="SMART" id="SM00248">
    <property type="entry name" value="ANK"/>
    <property type="match status" value="2"/>
</dbReference>
<reference evidence="4" key="2">
    <citation type="submission" date="2023-06" db="EMBL/GenBank/DDBJ databases">
        <authorList>
            <person name="Swenson N.G."/>
            <person name="Wegrzyn J.L."/>
            <person name="Mcevoy S.L."/>
        </authorList>
    </citation>
    <scope>NUCLEOTIDE SEQUENCE</scope>
    <source>
        <strain evidence="4">NS2018</strain>
        <tissue evidence="4">Leaf</tissue>
    </source>
</reference>
<evidence type="ECO:0000313" key="5">
    <source>
        <dbReference type="Proteomes" id="UP001168877"/>
    </source>
</evidence>
<evidence type="ECO:0000256" key="1">
    <source>
        <dbReference type="ARBA" id="ARBA00022737"/>
    </source>
</evidence>
<dbReference type="Proteomes" id="UP001168877">
    <property type="component" value="Unassembled WGS sequence"/>
</dbReference>
<protein>
    <submittedName>
        <fullName evidence="4">Uncharacterized protein</fullName>
    </submittedName>
</protein>
<evidence type="ECO:0000313" key="4">
    <source>
        <dbReference type="EMBL" id="KAK0595040.1"/>
    </source>
</evidence>
<dbReference type="EMBL" id="JAUESC010000004">
    <property type="protein sequence ID" value="KAK0595040.1"/>
    <property type="molecule type" value="Genomic_DNA"/>
</dbReference>
<proteinExistence type="predicted"/>
<keyword evidence="5" id="KW-1185">Reference proteome</keyword>
<dbReference type="InterPro" id="IPR002110">
    <property type="entry name" value="Ankyrin_rpt"/>
</dbReference>
<dbReference type="PROSITE" id="PS50088">
    <property type="entry name" value="ANK_REPEAT"/>
    <property type="match status" value="1"/>
</dbReference>
<evidence type="ECO:0000256" key="2">
    <source>
        <dbReference type="ARBA" id="ARBA00023043"/>
    </source>
</evidence>
<gene>
    <name evidence="4" type="ORF">LWI29_002922</name>
</gene>
<keyword evidence="2 3" id="KW-0040">ANK repeat</keyword>
<dbReference type="Gene3D" id="1.25.40.20">
    <property type="entry name" value="Ankyrin repeat-containing domain"/>
    <property type="match status" value="1"/>
</dbReference>
<name>A0AA39SQE7_ACESA</name>
<dbReference type="SUPFAM" id="SSF48403">
    <property type="entry name" value="Ankyrin repeat"/>
    <property type="match status" value="1"/>
</dbReference>
<reference evidence="4" key="1">
    <citation type="journal article" date="2022" name="Plant J.">
        <title>Strategies of tolerance reflected in two North American maple genomes.</title>
        <authorList>
            <person name="McEvoy S.L."/>
            <person name="Sezen U.U."/>
            <person name="Trouern-Trend A."/>
            <person name="McMahon S.M."/>
            <person name="Schaberg P.G."/>
            <person name="Yang J."/>
            <person name="Wegrzyn J.L."/>
            <person name="Swenson N.G."/>
        </authorList>
    </citation>
    <scope>NUCLEOTIDE SEQUENCE</scope>
    <source>
        <strain evidence="4">NS2018</strain>
    </source>
</reference>
<dbReference type="PANTHER" id="PTHR24186:SF50">
    <property type="entry name" value="ANKYRIN REPEAT-CONTAINING PROTEIN ITN1-LIKE ISOFORM X1"/>
    <property type="match status" value="1"/>
</dbReference>
<feature type="repeat" description="ANK" evidence="3">
    <location>
        <begin position="54"/>
        <end position="87"/>
    </location>
</feature>
<accession>A0AA39SQE7</accession>